<evidence type="ECO:0000313" key="1">
    <source>
        <dbReference type="EMBL" id="GGJ55234.1"/>
    </source>
</evidence>
<gene>
    <name evidence="1" type="ORF">GCM10008938_46720</name>
</gene>
<keyword evidence="2" id="KW-1185">Reference proteome</keyword>
<comment type="caution">
    <text evidence="1">The sequence shown here is derived from an EMBL/GenBank/DDBJ whole genome shotgun (WGS) entry which is preliminary data.</text>
</comment>
<dbReference type="RefSeq" id="WP_189007866.1">
    <property type="nucleotide sequence ID" value="NZ_BMOD01000032.1"/>
</dbReference>
<protein>
    <submittedName>
        <fullName evidence="1">Uncharacterized protein</fullName>
    </submittedName>
</protein>
<reference evidence="2" key="1">
    <citation type="journal article" date="2019" name="Int. J. Syst. Evol. Microbiol.">
        <title>The Global Catalogue of Microorganisms (GCM) 10K type strain sequencing project: providing services to taxonomists for standard genome sequencing and annotation.</title>
        <authorList>
            <consortium name="The Broad Institute Genomics Platform"/>
            <consortium name="The Broad Institute Genome Sequencing Center for Infectious Disease"/>
            <person name="Wu L."/>
            <person name="Ma J."/>
        </authorList>
    </citation>
    <scope>NUCLEOTIDE SEQUENCE [LARGE SCALE GENOMIC DNA]</scope>
    <source>
        <strain evidence="2">JCM 14370</strain>
    </source>
</reference>
<evidence type="ECO:0000313" key="2">
    <source>
        <dbReference type="Proteomes" id="UP000632222"/>
    </source>
</evidence>
<proteinExistence type="predicted"/>
<organism evidence="1 2">
    <name type="scientific">Deinococcus roseus</name>
    <dbReference type="NCBI Taxonomy" id="392414"/>
    <lineage>
        <taxon>Bacteria</taxon>
        <taxon>Thermotogati</taxon>
        <taxon>Deinococcota</taxon>
        <taxon>Deinococci</taxon>
        <taxon>Deinococcales</taxon>
        <taxon>Deinococcaceae</taxon>
        <taxon>Deinococcus</taxon>
    </lineage>
</organism>
<name>A0ABQ2DFA0_9DEIO</name>
<accession>A0ABQ2DFA0</accession>
<sequence length="130" mass="14679">MSEPTETRLHHCIGRSVAVMATQSISVEEYHKSLDTLTAALVATGVPVLSIQIEVYSAGLQFTFPEVLPAEVQEQVAGFYLQEDFPVESIVLFYLVHNDLDCHVWLEHLYPQFHLGTLKEGEAPEHWIML</sequence>
<dbReference type="EMBL" id="BMOD01000032">
    <property type="protein sequence ID" value="GGJ55234.1"/>
    <property type="molecule type" value="Genomic_DNA"/>
</dbReference>
<dbReference type="Proteomes" id="UP000632222">
    <property type="component" value="Unassembled WGS sequence"/>
</dbReference>